<dbReference type="Proteomes" id="UP000316621">
    <property type="component" value="Chromosome 10"/>
</dbReference>
<dbReference type="EMBL" id="CM010724">
    <property type="protein sequence ID" value="RZC80652.1"/>
    <property type="molecule type" value="Genomic_DNA"/>
</dbReference>
<dbReference type="SMART" id="SM00184">
    <property type="entry name" value="RING"/>
    <property type="match status" value="1"/>
</dbReference>
<dbReference type="STRING" id="3469.A0A4Y7L7M3"/>
<proteinExistence type="predicted"/>
<dbReference type="PANTHER" id="PTHR45798">
    <property type="entry name" value="RING-H2 FINGER PROTEIN ATL61-RELATED-RELATED"/>
    <property type="match status" value="1"/>
</dbReference>
<reference evidence="7 8" key="1">
    <citation type="journal article" date="2018" name="Science">
        <title>The opium poppy genome and morphinan production.</title>
        <authorList>
            <person name="Guo L."/>
            <person name="Winzer T."/>
            <person name="Yang X."/>
            <person name="Li Y."/>
            <person name="Ning Z."/>
            <person name="He Z."/>
            <person name="Teodor R."/>
            <person name="Lu Y."/>
            <person name="Bowser T.A."/>
            <person name="Graham I.A."/>
            <person name="Ye K."/>
        </authorList>
    </citation>
    <scope>NUCLEOTIDE SEQUENCE [LARGE SCALE GENOMIC DNA]</scope>
    <source>
        <strain evidence="8">cv. HN1</strain>
        <tissue evidence="7">Leaves</tissue>
    </source>
</reference>
<accession>A0A4Y7L7M3</accession>
<feature type="compositionally biased region" description="Polar residues" evidence="5">
    <location>
        <begin position="1"/>
        <end position="20"/>
    </location>
</feature>
<evidence type="ECO:0000256" key="3">
    <source>
        <dbReference type="ARBA" id="ARBA00022833"/>
    </source>
</evidence>
<keyword evidence="8" id="KW-1185">Reference proteome</keyword>
<name>A0A4Y7L7M3_PAPSO</name>
<dbReference type="InterPro" id="IPR052788">
    <property type="entry name" value="RING-type_E3_ligase_ATL"/>
</dbReference>
<evidence type="ECO:0000256" key="5">
    <source>
        <dbReference type="SAM" id="MobiDB-lite"/>
    </source>
</evidence>
<evidence type="ECO:0000259" key="6">
    <source>
        <dbReference type="PROSITE" id="PS50089"/>
    </source>
</evidence>
<evidence type="ECO:0000313" key="7">
    <source>
        <dbReference type="EMBL" id="RZC80652.1"/>
    </source>
</evidence>
<keyword evidence="1" id="KW-0479">Metal-binding</keyword>
<evidence type="ECO:0000313" key="8">
    <source>
        <dbReference type="Proteomes" id="UP000316621"/>
    </source>
</evidence>
<dbReference type="InterPro" id="IPR001841">
    <property type="entry name" value="Znf_RING"/>
</dbReference>
<gene>
    <name evidence="7" type="ORF">C5167_043236</name>
</gene>
<evidence type="ECO:0000256" key="2">
    <source>
        <dbReference type="ARBA" id="ARBA00022771"/>
    </source>
</evidence>
<evidence type="ECO:0000256" key="4">
    <source>
        <dbReference type="PROSITE-ProRule" id="PRU00175"/>
    </source>
</evidence>
<dbReference type="Gene3D" id="3.30.40.10">
    <property type="entry name" value="Zinc/RING finger domain, C3HC4 (zinc finger)"/>
    <property type="match status" value="1"/>
</dbReference>
<protein>
    <recommendedName>
        <fullName evidence="6">RING-type domain-containing protein</fullName>
    </recommendedName>
</protein>
<keyword evidence="3" id="KW-0862">Zinc</keyword>
<dbReference type="SUPFAM" id="SSF57850">
    <property type="entry name" value="RING/U-box"/>
    <property type="match status" value="1"/>
</dbReference>
<dbReference type="Pfam" id="PF13639">
    <property type="entry name" value="zf-RING_2"/>
    <property type="match status" value="1"/>
</dbReference>
<sequence>MKHTTANTNQTSATISDSVPTTTTATELTSEPGKPCCQQHFDLDIIIPVITYDVQPSSLPSEKHGSDDERCSICLGEFCYGNTVRVLPRCRHMFHKDCIDDWLPFRSSFCPVCRARAIEVHDEPPRTTCTHDGNTSPPLILNFGTNHELPSIISSTKVAPADRVPIHAVATTILFCSDDDHR</sequence>
<dbReference type="Gramene" id="RZC80652">
    <property type="protein sequence ID" value="RZC80652"/>
    <property type="gene ID" value="C5167_043236"/>
</dbReference>
<dbReference type="GO" id="GO:0008270">
    <property type="term" value="F:zinc ion binding"/>
    <property type="evidence" value="ECO:0007669"/>
    <property type="project" value="UniProtKB-KW"/>
</dbReference>
<feature type="region of interest" description="Disordered" evidence="5">
    <location>
        <begin position="1"/>
        <end position="32"/>
    </location>
</feature>
<organism evidence="7 8">
    <name type="scientific">Papaver somniferum</name>
    <name type="common">Opium poppy</name>
    <dbReference type="NCBI Taxonomy" id="3469"/>
    <lineage>
        <taxon>Eukaryota</taxon>
        <taxon>Viridiplantae</taxon>
        <taxon>Streptophyta</taxon>
        <taxon>Embryophyta</taxon>
        <taxon>Tracheophyta</taxon>
        <taxon>Spermatophyta</taxon>
        <taxon>Magnoliopsida</taxon>
        <taxon>Ranunculales</taxon>
        <taxon>Papaveraceae</taxon>
        <taxon>Papaveroideae</taxon>
        <taxon>Papaver</taxon>
    </lineage>
</organism>
<keyword evidence="2 4" id="KW-0863">Zinc-finger</keyword>
<feature type="domain" description="RING-type" evidence="6">
    <location>
        <begin position="71"/>
        <end position="114"/>
    </location>
</feature>
<dbReference type="PROSITE" id="PS50089">
    <property type="entry name" value="ZF_RING_2"/>
    <property type="match status" value="1"/>
</dbReference>
<dbReference type="AlphaFoldDB" id="A0A4Y7L7M3"/>
<dbReference type="InterPro" id="IPR013083">
    <property type="entry name" value="Znf_RING/FYVE/PHD"/>
</dbReference>
<evidence type="ECO:0000256" key="1">
    <source>
        <dbReference type="ARBA" id="ARBA00022723"/>
    </source>
</evidence>
<dbReference type="PANTHER" id="PTHR45798:SF88">
    <property type="entry name" value="RING-H2 FINGER PROTEIN ATL61-RELATED"/>
    <property type="match status" value="1"/>
</dbReference>